<accession>A0ABD3SNA1</accession>
<feature type="compositionally biased region" description="Polar residues" evidence="1">
    <location>
        <begin position="368"/>
        <end position="379"/>
    </location>
</feature>
<feature type="region of interest" description="Disordered" evidence="1">
    <location>
        <begin position="362"/>
        <end position="389"/>
    </location>
</feature>
<feature type="region of interest" description="Disordered" evidence="1">
    <location>
        <begin position="157"/>
        <end position="208"/>
    </location>
</feature>
<protein>
    <submittedName>
        <fullName evidence="2">Uncharacterized protein</fullName>
    </submittedName>
</protein>
<gene>
    <name evidence="2" type="ORF">ACJIZ3_022103</name>
</gene>
<comment type="caution">
    <text evidence="2">The sequence shown here is derived from an EMBL/GenBank/DDBJ whole genome shotgun (WGS) entry which is preliminary data.</text>
</comment>
<evidence type="ECO:0000256" key="1">
    <source>
        <dbReference type="SAM" id="MobiDB-lite"/>
    </source>
</evidence>
<name>A0ABD3SNA1_9LAMI</name>
<feature type="compositionally biased region" description="Polar residues" evidence="1">
    <location>
        <begin position="168"/>
        <end position="179"/>
    </location>
</feature>
<dbReference type="EMBL" id="JBJXBP010000006">
    <property type="protein sequence ID" value="KAL3826074.1"/>
    <property type="molecule type" value="Genomic_DNA"/>
</dbReference>
<proteinExistence type="predicted"/>
<organism evidence="2 3">
    <name type="scientific">Penstemon smallii</name>
    <dbReference type="NCBI Taxonomy" id="265156"/>
    <lineage>
        <taxon>Eukaryota</taxon>
        <taxon>Viridiplantae</taxon>
        <taxon>Streptophyta</taxon>
        <taxon>Embryophyta</taxon>
        <taxon>Tracheophyta</taxon>
        <taxon>Spermatophyta</taxon>
        <taxon>Magnoliopsida</taxon>
        <taxon>eudicotyledons</taxon>
        <taxon>Gunneridae</taxon>
        <taxon>Pentapetalae</taxon>
        <taxon>asterids</taxon>
        <taxon>lamiids</taxon>
        <taxon>Lamiales</taxon>
        <taxon>Plantaginaceae</taxon>
        <taxon>Cheloneae</taxon>
        <taxon>Penstemon</taxon>
    </lineage>
</organism>
<evidence type="ECO:0000313" key="3">
    <source>
        <dbReference type="Proteomes" id="UP001634393"/>
    </source>
</evidence>
<feature type="region of interest" description="Disordered" evidence="1">
    <location>
        <begin position="421"/>
        <end position="442"/>
    </location>
</feature>
<feature type="region of interest" description="Disordered" evidence="1">
    <location>
        <begin position="227"/>
        <end position="286"/>
    </location>
</feature>
<feature type="compositionally biased region" description="Low complexity" evidence="1">
    <location>
        <begin position="428"/>
        <end position="439"/>
    </location>
</feature>
<feature type="compositionally biased region" description="Polar residues" evidence="1">
    <location>
        <begin position="227"/>
        <end position="247"/>
    </location>
</feature>
<reference evidence="2 3" key="1">
    <citation type="submission" date="2024-12" db="EMBL/GenBank/DDBJ databases">
        <title>The unique morphological basis and parallel evolutionary history of personate flowers in Penstemon.</title>
        <authorList>
            <person name="Depatie T.H."/>
            <person name="Wessinger C.A."/>
        </authorList>
    </citation>
    <scope>NUCLEOTIDE SEQUENCE [LARGE SCALE GENOMIC DNA]</scope>
    <source>
        <strain evidence="2">WTNN_2</strain>
        <tissue evidence="2">Leaf</tissue>
    </source>
</reference>
<dbReference type="PANTHER" id="PTHR35117">
    <property type="entry name" value="MYOSIN-M HEAVY PROTEIN"/>
    <property type="match status" value="1"/>
</dbReference>
<feature type="compositionally biased region" description="Polar residues" evidence="1">
    <location>
        <begin position="262"/>
        <end position="281"/>
    </location>
</feature>
<keyword evidence="3" id="KW-1185">Reference proteome</keyword>
<dbReference type="Proteomes" id="UP001634393">
    <property type="component" value="Unassembled WGS sequence"/>
</dbReference>
<dbReference type="AlphaFoldDB" id="A0ABD3SNA1"/>
<evidence type="ECO:0000313" key="2">
    <source>
        <dbReference type="EMBL" id="KAL3826074.1"/>
    </source>
</evidence>
<sequence>MGRPNKSKKPECVGKGKVTPVQIAFIVDRYLSDNNFTQTRSTFRSEASHLISKSPVQEAPKSLLSLGAILDEYITLKEQKVWMDQERCRLDQEKLRVQNFTKGMQDVINAYSTTANQVVKPNPQLMPPVIASGAQAEQAVGTPAGYPMYNSPAIMSGSMPSKVRRESTNLSTPVTVQATTKRKGSKDVSDDPLASKKPRRCTQLKDVNLVNQTSNVEINQENTLINPAAQSSTPNSAPNGSPVQGSNVAKCLFNQKPPSPPTNSSVPKTPPRASSSQTEKSITPAEFCSTATSTKDTMPQQFMSTNCTIISSETIRVSPTKQIGYYSIQKNHCISTCSPVKTILKRSNINDHVKGRLDFGASEVPMITENQSPDGSSTSESDKEGNNILDLDFPNLDTLDWDVSLSEFLRDFDIESDGLGLSSPQALDSSPDSHSGSPHVDMGARQVTSQFSSAMAGILGDKDMNLVGQDSVSTVRSFTKRIILSPVKSQRSSFDQENLPARK</sequence>
<dbReference type="PANTHER" id="PTHR35117:SF1">
    <property type="entry name" value="MYOSIN-M HEAVY PROTEIN"/>
    <property type="match status" value="1"/>
</dbReference>